<dbReference type="KEGG" id="dpp:DICPUDRAFT_148965"/>
<dbReference type="OMA" id="NDYFCND"/>
<dbReference type="RefSeq" id="XP_003285123.1">
    <property type="nucleotide sequence ID" value="XM_003285075.1"/>
</dbReference>
<keyword evidence="2" id="KW-1185">Reference proteome</keyword>
<dbReference type="AlphaFoldDB" id="F0ZCG4"/>
<protein>
    <submittedName>
        <fullName evidence="1">Uncharacterized protein</fullName>
    </submittedName>
</protein>
<dbReference type="Proteomes" id="UP000001064">
    <property type="component" value="Unassembled WGS sequence"/>
</dbReference>
<dbReference type="InParanoid" id="F0ZCG4"/>
<dbReference type="VEuPathDB" id="AmoebaDB:DICPUDRAFT_148965"/>
<name>F0ZCG4_DICPU</name>
<proteinExistence type="predicted"/>
<dbReference type="STRING" id="5786.F0ZCG4"/>
<reference evidence="2" key="1">
    <citation type="journal article" date="2011" name="Genome Biol.">
        <title>Comparative genomics of the social amoebae Dictyostelium discoideum and Dictyostelium purpureum.</title>
        <authorList>
            <consortium name="US DOE Joint Genome Institute (JGI-PGF)"/>
            <person name="Sucgang R."/>
            <person name="Kuo A."/>
            <person name="Tian X."/>
            <person name="Salerno W."/>
            <person name="Parikh A."/>
            <person name="Feasley C.L."/>
            <person name="Dalin E."/>
            <person name="Tu H."/>
            <person name="Huang E."/>
            <person name="Barry K."/>
            <person name="Lindquist E."/>
            <person name="Shapiro H."/>
            <person name="Bruce D."/>
            <person name="Schmutz J."/>
            <person name="Salamov A."/>
            <person name="Fey P."/>
            <person name="Gaudet P."/>
            <person name="Anjard C."/>
            <person name="Babu M.M."/>
            <person name="Basu S."/>
            <person name="Bushmanova Y."/>
            <person name="van der Wel H."/>
            <person name="Katoh-Kurasawa M."/>
            <person name="Dinh C."/>
            <person name="Coutinho P.M."/>
            <person name="Saito T."/>
            <person name="Elias M."/>
            <person name="Schaap P."/>
            <person name="Kay R.R."/>
            <person name="Henrissat B."/>
            <person name="Eichinger L."/>
            <person name="Rivero F."/>
            <person name="Putnam N.H."/>
            <person name="West C.M."/>
            <person name="Loomis W.F."/>
            <person name="Chisholm R.L."/>
            <person name="Shaulsky G."/>
            <person name="Strassmann J.E."/>
            <person name="Queller D.C."/>
            <person name="Kuspa A."/>
            <person name="Grigoriev I.V."/>
        </authorList>
    </citation>
    <scope>NUCLEOTIDE SEQUENCE [LARGE SCALE GENOMIC DNA]</scope>
    <source>
        <strain evidence="2">QSDP1</strain>
    </source>
</reference>
<dbReference type="GeneID" id="10502263"/>
<dbReference type="eggNOG" id="ENOG502RIHU">
    <property type="taxonomic scope" value="Eukaryota"/>
</dbReference>
<gene>
    <name evidence="1" type="ORF">DICPUDRAFT_148965</name>
</gene>
<evidence type="ECO:0000313" key="1">
    <source>
        <dbReference type="EMBL" id="EGC38366.1"/>
    </source>
</evidence>
<sequence>MDNEKQSNSTINTKENSLIDIHKIEKILKDILKKYEHKTQFKQDSVLTLERMVELFLGIILKNNTSNNVLTVSGIYKTIMDLELDFLLPDGGITKKNSGVDNLNDYFCNDEENHKNNYFYDNDDDQDSEEYENFSNLDSL</sequence>
<dbReference type="OrthoDB" id="21482at2759"/>
<evidence type="ECO:0000313" key="2">
    <source>
        <dbReference type="Proteomes" id="UP000001064"/>
    </source>
</evidence>
<organism evidence="1 2">
    <name type="scientific">Dictyostelium purpureum</name>
    <name type="common">Slime mold</name>
    <dbReference type="NCBI Taxonomy" id="5786"/>
    <lineage>
        <taxon>Eukaryota</taxon>
        <taxon>Amoebozoa</taxon>
        <taxon>Evosea</taxon>
        <taxon>Eumycetozoa</taxon>
        <taxon>Dictyostelia</taxon>
        <taxon>Dictyosteliales</taxon>
        <taxon>Dictyosteliaceae</taxon>
        <taxon>Dictyostelium</taxon>
    </lineage>
</organism>
<accession>F0ZCG4</accession>
<dbReference type="EMBL" id="GL870978">
    <property type="protein sequence ID" value="EGC38366.1"/>
    <property type="molecule type" value="Genomic_DNA"/>
</dbReference>